<protein>
    <submittedName>
        <fullName evidence="2">DNA polymerase beta domain protein region</fullName>
    </submittedName>
</protein>
<feature type="domain" description="Polymerase beta nucleotidyltransferase" evidence="1">
    <location>
        <begin position="19"/>
        <end position="104"/>
    </location>
</feature>
<dbReference type="KEGG" id="iag:Igag_1860"/>
<dbReference type="STRING" id="583356.Igag_1860"/>
<dbReference type="Pfam" id="PF18765">
    <property type="entry name" value="Polbeta"/>
    <property type="match status" value="1"/>
</dbReference>
<dbReference type="Proteomes" id="UP000001304">
    <property type="component" value="Chromosome"/>
</dbReference>
<proteinExistence type="predicted"/>
<evidence type="ECO:0000259" key="1">
    <source>
        <dbReference type="Pfam" id="PF18765"/>
    </source>
</evidence>
<dbReference type="InterPro" id="IPR052930">
    <property type="entry name" value="TA_antitoxin_MntA"/>
</dbReference>
<dbReference type="SUPFAM" id="SSF81301">
    <property type="entry name" value="Nucleotidyltransferase"/>
    <property type="match status" value="1"/>
</dbReference>
<dbReference type="HOGENOM" id="CLU_130257_1_1_2"/>
<dbReference type="InterPro" id="IPR043519">
    <property type="entry name" value="NT_sf"/>
</dbReference>
<reference evidence="2 3" key="1">
    <citation type="journal article" date="2010" name="Stand. Genomic Sci.">
        <title>Complete genome sequence of Ignisphaera aggregans type strain (AQ1.S1).</title>
        <authorList>
            <person name="Goker M."/>
            <person name="Held B."/>
            <person name="Lapidus A."/>
            <person name="Nolan M."/>
            <person name="Spring S."/>
            <person name="Yasawong M."/>
            <person name="Lucas S."/>
            <person name="Glavina Del Rio T."/>
            <person name="Tice H."/>
            <person name="Cheng J.F."/>
            <person name="Goodwin L."/>
            <person name="Tapia R."/>
            <person name="Pitluck S."/>
            <person name="Liolios K."/>
            <person name="Ivanova N."/>
            <person name="Mavromatis K."/>
            <person name="Mikhailova N."/>
            <person name="Pati A."/>
            <person name="Chen A."/>
            <person name="Palaniappan K."/>
            <person name="Brambilla E."/>
            <person name="Land M."/>
            <person name="Hauser L."/>
            <person name="Chang Y.J."/>
            <person name="Jeffries C.D."/>
            <person name="Brettin T."/>
            <person name="Detter J.C."/>
            <person name="Han C."/>
            <person name="Rohde M."/>
            <person name="Sikorski J."/>
            <person name="Woyke T."/>
            <person name="Bristow J."/>
            <person name="Eisen J.A."/>
            <person name="Markowitz V."/>
            <person name="Hugenholtz P."/>
            <person name="Kyrpides N.C."/>
            <person name="Klenk H.P."/>
        </authorList>
    </citation>
    <scope>NUCLEOTIDE SEQUENCE [LARGE SCALE GENOMIC DNA]</scope>
    <source>
        <strain evidence="3">DSM 17230 / JCM 13409 / AQ1.S1</strain>
    </source>
</reference>
<evidence type="ECO:0000313" key="2">
    <source>
        <dbReference type="EMBL" id="ADM28655.1"/>
    </source>
</evidence>
<dbReference type="AlphaFoldDB" id="E0SSZ4"/>
<dbReference type="CDD" id="cd05403">
    <property type="entry name" value="NT_KNTase_like"/>
    <property type="match status" value="1"/>
</dbReference>
<dbReference type="PANTHER" id="PTHR43852">
    <property type="entry name" value="NUCLEOTIDYLTRANSFERASE"/>
    <property type="match status" value="1"/>
</dbReference>
<dbReference type="Gene3D" id="3.30.460.10">
    <property type="entry name" value="Beta Polymerase, domain 2"/>
    <property type="match status" value="1"/>
</dbReference>
<accession>E0SSZ4</accession>
<organism evidence="2 3">
    <name type="scientific">Ignisphaera aggregans (strain DSM 17230 / JCM 13409 / AQ1.S1)</name>
    <dbReference type="NCBI Taxonomy" id="583356"/>
    <lineage>
        <taxon>Archaea</taxon>
        <taxon>Thermoproteota</taxon>
        <taxon>Thermoprotei</taxon>
        <taxon>Desulfurococcales</taxon>
        <taxon>Desulfurococcaceae</taxon>
        <taxon>Ignisphaera</taxon>
    </lineage>
</organism>
<name>E0SSZ4_IGNAA</name>
<dbReference type="InterPro" id="IPR041633">
    <property type="entry name" value="Polbeta"/>
</dbReference>
<evidence type="ECO:0000313" key="3">
    <source>
        <dbReference type="Proteomes" id="UP000001304"/>
    </source>
</evidence>
<gene>
    <name evidence="2" type="ordered locus">Igag_1860</name>
</gene>
<dbReference type="EMBL" id="CP002098">
    <property type="protein sequence ID" value="ADM28655.1"/>
    <property type="molecule type" value="Genomic_DNA"/>
</dbReference>
<dbReference type="BioCyc" id="IAGG583356:GHAH-1849-MONOMER"/>
<dbReference type="PANTHER" id="PTHR43852:SF3">
    <property type="entry name" value="NUCLEOTIDYLTRANSFERASE"/>
    <property type="match status" value="1"/>
</dbReference>
<keyword evidence="3" id="KW-1185">Reference proteome</keyword>
<sequence>MYKFRYYRMDQEEKRKVIEKLREVLQAEGIRLAILFGSFIEAESFRDIDIAIYLEDPQDLDRVLEIGMRLEEKLDIPIDVAPLQFLSPRFRLKVLTKGLPIIEESGLYEAMLIQTLDELIIMSEDK</sequence>